<dbReference type="RefSeq" id="WP_168151131.1">
    <property type="nucleotide sequence ID" value="NZ_JAAWVT010000001.1"/>
</dbReference>
<dbReference type="InterPro" id="IPR050086">
    <property type="entry name" value="MetN_ABC_transporter-like"/>
</dbReference>
<dbReference type="Proteomes" id="UP000746595">
    <property type="component" value="Unassembled WGS sequence"/>
</dbReference>
<reference evidence="7 8" key="1">
    <citation type="submission" date="2020-04" db="EMBL/GenBank/DDBJ databases">
        <title>Paeniglutamicibacter sp. ANT13_2, a novel actinomycete isolated from sediment in Antarctica.</title>
        <authorList>
            <person name="Sakdapetsiri C."/>
            <person name="Pinyakong O."/>
        </authorList>
    </citation>
    <scope>NUCLEOTIDE SEQUENCE [LARGE SCALE GENOMIC DNA]</scope>
    <source>
        <strain evidence="7 8">ANT13_2</strain>
    </source>
</reference>
<evidence type="ECO:0000259" key="6">
    <source>
        <dbReference type="Pfam" id="PF00005"/>
    </source>
</evidence>
<keyword evidence="4" id="KW-0029">Amino-acid transport</keyword>
<sequence>MRLRTDHWGCRLAKSSERSGADKSTLLHTVDLLERPTSGRILLDGEYITQVQGSERRDARCRIGMVFQHFSLMSSKTVWENVLLSWRLAVVDDAITDQRLRNCWNS</sequence>
<dbReference type="PANTHER" id="PTHR43166">
    <property type="entry name" value="AMINO ACID IMPORT ATP-BINDING PROTEIN"/>
    <property type="match status" value="1"/>
</dbReference>
<dbReference type="PANTHER" id="PTHR43166:SF30">
    <property type="entry name" value="METHIONINE IMPORT ATP-BINDING PROTEIN METN"/>
    <property type="match status" value="1"/>
</dbReference>
<keyword evidence="7" id="KW-0547">Nucleotide-binding</keyword>
<name>A0ABX1G284_9MICC</name>
<dbReference type="SUPFAM" id="SSF52540">
    <property type="entry name" value="P-loop containing nucleoside triphosphate hydrolases"/>
    <property type="match status" value="1"/>
</dbReference>
<evidence type="ECO:0000256" key="5">
    <source>
        <dbReference type="ARBA" id="ARBA00023136"/>
    </source>
</evidence>
<dbReference type="InterPro" id="IPR027417">
    <property type="entry name" value="P-loop_NTPase"/>
</dbReference>
<keyword evidence="2" id="KW-1003">Cell membrane</keyword>
<keyword evidence="8" id="KW-1185">Reference proteome</keyword>
<proteinExistence type="predicted"/>
<evidence type="ECO:0000256" key="1">
    <source>
        <dbReference type="ARBA" id="ARBA00022448"/>
    </source>
</evidence>
<dbReference type="Pfam" id="PF00005">
    <property type="entry name" value="ABC_tran"/>
    <property type="match status" value="1"/>
</dbReference>
<evidence type="ECO:0000313" key="7">
    <source>
        <dbReference type="EMBL" id="NKG19876.1"/>
    </source>
</evidence>
<keyword evidence="3" id="KW-1278">Translocase</keyword>
<dbReference type="EMBL" id="JAAWVT010000001">
    <property type="protein sequence ID" value="NKG19876.1"/>
    <property type="molecule type" value="Genomic_DNA"/>
</dbReference>
<evidence type="ECO:0000256" key="2">
    <source>
        <dbReference type="ARBA" id="ARBA00022475"/>
    </source>
</evidence>
<dbReference type="GO" id="GO:0005524">
    <property type="term" value="F:ATP binding"/>
    <property type="evidence" value="ECO:0007669"/>
    <property type="project" value="UniProtKB-KW"/>
</dbReference>
<keyword evidence="5" id="KW-0472">Membrane</keyword>
<feature type="domain" description="ABC transporter" evidence="6">
    <location>
        <begin position="18"/>
        <end position="97"/>
    </location>
</feature>
<comment type="caution">
    <text evidence="7">The sequence shown here is derived from an EMBL/GenBank/DDBJ whole genome shotgun (WGS) entry which is preliminary data.</text>
</comment>
<keyword evidence="1" id="KW-0813">Transport</keyword>
<evidence type="ECO:0000256" key="4">
    <source>
        <dbReference type="ARBA" id="ARBA00022970"/>
    </source>
</evidence>
<protein>
    <submittedName>
        <fullName evidence="7">ATP-binding cassette domain-containing protein</fullName>
    </submittedName>
</protein>
<dbReference type="Gene3D" id="3.40.50.300">
    <property type="entry name" value="P-loop containing nucleotide triphosphate hydrolases"/>
    <property type="match status" value="1"/>
</dbReference>
<organism evidence="7 8">
    <name type="scientific">Paeniglutamicibacter terrestris</name>
    <dbReference type="NCBI Taxonomy" id="2723403"/>
    <lineage>
        <taxon>Bacteria</taxon>
        <taxon>Bacillati</taxon>
        <taxon>Actinomycetota</taxon>
        <taxon>Actinomycetes</taxon>
        <taxon>Micrococcales</taxon>
        <taxon>Micrococcaceae</taxon>
        <taxon>Paeniglutamicibacter</taxon>
    </lineage>
</organism>
<evidence type="ECO:0000256" key="3">
    <source>
        <dbReference type="ARBA" id="ARBA00022967"/>
    </source>
</evidence>
<gene>
    <name evidence="7" type="ORF">HED64_04010</name>
</gene>
<keyword evidence="7" id="KW-0067">ATP-binding</keyword>
<evidence type="ECO:0000313" key="8">
    <source>
        <dbReference type="Proteomes" id="UP000746595"/>
    </source>
</evidence>
<dbReference type="InterPro" id="IPR003439">
    <property type="entry name" value="ABC_transporter-like_ATP-bd"/>
</dbReference>
<accession>A0ABX1G284</accession>